<dbReference type="Proteomes" id="UP001239167">
    <property type="component" value="Unassembled WGS sequence"/>
</dbReference>
<organism evidence="2 3">
    <name type="scientific">Pectinatus haikarae</name>
    <dbReference type="NCBI Taxonomy" id="349096"/>
    <lineage>
        <taxon>Bacteria</taxon>
        <taxon>Bacillati</taxon>
        <taxon>Bacillota</taxon>
        <taxon>Negativicutes</taxon>
        <taxon>Selenomonadales</taxon>
        <taxon>Selenomonadaceae</taxon>
        <taxon>Pectinatus</taxon>
    </lineage>
</organism>
<dbReference type="RefSeq" id="WP_307223104.1">
    <property type="nucleotide sequence ID" value="NZ_CP116940.1"/>
</dbReference>
<dbReference type="EMBL" id="JAUSUE010000004">
    <property type="protein sequence ID" value="MDQ0203124.1"/>
    <property type="molecule type" value="Genomic_DNA"/>
</dbReference>
<gene>
    <name evidence="2" type="ORF">J2S01_000831</name>
</gene>
<accession>A0ABT9Y5Y2</accession>
<sequence length="61" mass="6804">MSRRTNKRDTPASPCSRSSSFVSMPPAQPAKLPSEATAQWQGAAYFCQTLFSCRVLPEDYF</sequence>
<comment type="caution">
    <text evidence="2">The sequence shown here is derived from an EMBL/GenBank/DDBJ whole genome shotgun (WGS) entry which is preliminary data.</text>
</comment>
<feature type="region of interest" description="Disordered" evidence="1">
    <location>
        <begin position="1"/>
        <end position="33"/>
    </location>
</feature>
<name>A0ABT9Y5Y2_9FIRM</name>
<proteinExistence type="predicted"/>
<evidence type="ECO:0000313" key="3">
    <source>
        <dbReference type="Proteomes" id="UP001239167"/>
    </source>
</evidence>
<keyword evidence="3" id="KW-1185">Reference proteome</keyword>
<protein>
    <submittedName>
        <fullName evidence="2">Uncharacterized protein</fullName>
    </submittedName>
</protein>
<feature type="compositionally biased region" description="Polar residues" evidence="1">
    <location>
        <begin position="13"/>
        <end position="22"/>
    </location>
</feature>
<evidence type="ECO:0000313" key="2">
    <source>
        <dbReference type="EMBL" id="MDQ0203124.1"/>
    </source>
</evidence>
<reference evidence="2 3" key="1">
    <citation type="submission" date="2023-07" db="EMBL/GenBank/DDBJ databases">
        <title>Genomic Encyclopedia of Type Strains, Phase IV (KMG-IV): sequencing the most valuable type-strain genomes for metagenomic binning, comparative biology and taxonomic classification.</title>
        <authorList>
            <person name="Goeker M."/>
        </authorList>
    </citation>
    <scope>NUCLEOTIDE SEQUENCE [LARGE SCALE GENOMIC DNA]</scope>
    <source>
        <strain evidence="2 3">DSM 16980</strain>
    </source>
</reference>
<evidence type="ECO:0000256" key="1">
    <source>
        <dbReference type="SAM" id="MobiDB-lite"/>
    </source>
</evidence>